<reference evidence="5 6" key="1">
    <citation type="journal article" date="2021" name="ISME Commun">
        <title>Automated analysis of genomic sequences facilitates high-throughput and comprehensive description of bacteria.</title>
        <authorList>
            <person name="Hitch T.C.A."/>
        </authorList>
    </citation>
    <scope>NUCLEOTIDE SEQUENCE [LARGE SCALE GENOMIC DNA]</scope>
    <source>
        <strain evidence="5 6">Sanger_18</strain>
    </source>
</reference>
<gene>
    <name evidence="5" type="ORF">OCV77_03890</name>
</gene>
<dbReference type="EMBL" id="JAOQKJ010000003">
    <property type="protein sequence ID" value="MCU6743650.1"/>
    <property type="molecule type" value="Genomic_DNA"/>
</dbReference>
<comment type="function">
    <text evidence="3">Required for flagellar hook formation. May act as a scaffolding protein.</text>
</comment>
<proteinExistence type="inferred from homology"/>
<evidence type="ECO:0000313" key="5">
    <source>
        <dbReference type="EMBL" id="MCU6743650.1"/>
    </source>
</evidence>
<accession>A0ABT2T080</accession>
<keyword evidence="6" id="KW-1185">Reference proteome</keyword>
<evidence type="ECO:0000256" key="3">
    <source>
        <dbReference type="RuleBase" id="RU362076"/>
    </source>
</evidence>
<feature type="region of interest" description="Disordered" evidence="4">
    <location>
        <begin position="209"/>
        <end position="240"/>
    </location>
</feature>
<dbReference type="Pfam" id="PF03963">
    <property type="entry name" value="FlgD"/>
    <property type="match status" value="1"/>
</dbReference>
<sequence>MGVSAVVKNGEIQETASQSSVKQATTSKNGMDKEAFLQLLVAQMKYQDPLEPTSNTEYISQYATFSQVEQMQNMSATLELSRASSMVGKQVLIQTTDSAGNTKEVQGMVEYVKYENNKAYVSIDGTLYSIDDVSAVIGQDYQDAVDLAQLFIKTLYDLPDVSELTLEHKDKVETLQKAYNAMTDYQKSFIPESDVKKLQSYIDRITALKEENKTENGDKTEGGEGSEGKDPAGKDTGKTE</sequence>
<dbReference type="RefSeq" id="WP_262573471.1">
    <property type="nucleotide sequence ID" value="NZ_JAOQKJ010000003.1"/>
</dbReference>
<feature type="compositionally biased region" description="Polar residues" evidence="4">
    <location>
        <begin position="12"/>
        <end position="27"/>
    </location>
</feature>
<comment type="similarity">
    <text evidence="1 3">Belongs to the FlgD family.</text>
</comment>
<feature type="region of interest" description="Disordered" evidence="4">
    <location>
        <begin position="1"/>
        <end position="27"/>
    </location>
</feature>
<evidence type="ECO:0000256" key="1">
    <source>
        <dbReference type="ARBA" id="ARBA00010577"/>
    </source>
</evidence>
<keyword evidence="2 3" id="KW-1005">Bacterial flagellum biogenesis</keyword>
<evidence type="ECO:0000256" key="4">
    <source>
        <dbReference type="SAM" id="MobiDB-lite"/>
    </source>
</evidence>
<evidence type="ECO:0000313" key="6">
    <source>
        <dbReference type="Proteomes" id="UP001652432"/>
    </source>
</evidence>
<evidence type="ECO:0000256" key="2">
    <source>
        <dbReference type="ARBA" id="ARBA00022795"/>
    </source>
</evidence>
<organism evidence="5 6">
    <name type="scientific">Suilimivivens aceti</name>
    <dbReference type="NCBI Taxonomy" id="2981774"/>
    <lineage>
        <taxon>Bacteria</taxon>
        <taxon>Bacillati</taxon>
        <taxon>Bacillota</taxon>
        <taxon>Clostridia</taxon>
        <taxon>Lachnospirales</taxon>
        <taxon>Lachnospiraceae</taxon>
        <taxon>Suilimivivens</taxon>
    </lineage>
</organism>
<dbReference type="InterPro" id="IPR005648">
    <property type="entry name" value="FlgD"/>
</dbReference>
<protein>
    <recommendedName>
        <fullName evidence="3">Basal-body rod modification protein FlgD</fullName>
    </recommendedName>
</protein>
<comment type="caution">
    <text evidence="5">The sequence shown here is derived from an EMBL/GenBank/DDBJ whole genome shotgun (WGS) entry which is preliminary data.</text>
</comment>
<name>A0ABT2T080_9FIRM</name>
<dbReference type="Proteomes" id="UP001652432">
    <property type="component" value="Unassembled WGS sequence"/>
</dbReference>